<dbReference type="Pfam" id="PF07517">
    <property type="entry name" value="SecA_DEAD"/>
    <property type="match status" value="1"/>
</dbReference>
<dbReference type="InterPro" id="IPR036266">
    <property type="entry name" value="SecA_Wing/Scaffold_sf"/>
</dbReference>
<dbReference type="GO" id="GO:0008564">
    <property type="term" value="F:protein-exporting ATPase activity"/>
    <property type="evidence" value="ECO:0007669"/>
    <property type="project" value="UniProtKB-EC"/>
</dbReference>
<evidence type="ECO:0000259" key="17">
    <source>
        <dbReference type="PROSITE" id="PS51192"/>
    </source>
</evidence>
<keyword evidence="5 15" id="KW-1003">Cell membrane</keyword>
<evidence type="ECO:0000256" key="5">
    <source>
        <dbReference type="ARBA" id="ARBA00022475"/>
    </source>
</evidence>
<dbReference type="Pfam" id="PF01043">
    <property type="entry name" value="SecA_PP_bind"/>
    <property type="match status" value="1"/>
</dbReference>
<organism evidence="20 21">
    <name type="scientific">Candidatus Buchananbacteria bacterium RBG_13_39_9</name>
    <dbReference type="NCBI Taxonomy" id="1797531"/>
    <lineage>
        <taxon>Bacteria</taxon>
        <taxon>Candidatus Buchananiibacteriota</taxon>
    </lineage>
</organism>
<comment type="subcellular location">
    <subcellularLocation>
        <location evidence="15">Cell membrane</location>
        <topology evidence="15">Peripheral membrane protein</topology>
        <orientation evidence="15">Cytoplasmic side</orientation>
    </subcellularLocation>
    <subcellularLocation>
        <location evidence="15">Cytoplasm</location>
    </subcellularLocation>
    <subcellularLocation>
        <location evidence="2">Membrane</location>
        <topology evidence="2">Peripheral membrane protein</topology>
    </subcellularLocation>
    <text evidence="15">Distribution is 50-50.</text>
</comment>
<evidence type="ECO:0000256" key="14">
    <source>
        <dbReference type="ARBA" id="ARBA00023136"/>
    </source>
</evidence>
<feature type="binding site" evidence="15">
    <location>
        <position position="523"/>
    </location>
    <ligand>
        <name>ATP</name>
        <dbReference type="ChEBI" id="CHEBI:30616"/>
    </ligand>
</feature>
<evidence type="ECO:0000256" key="12">
    <source>
        <dbReference type="ARBA" id="ARBA00022967"/>
    </source>
</evidence>
<evidence type="ECO:0000259" key="18">
    <source>
        <dbReference type="PROSITE" id="PS51194"/>
    </source>
</evidence>
<dbReference type="GO" id="GO:0043952">
    <property type="term" value="P:protein transport by the Sec complex"/>
    <property type="evidence" value="ECO:0007669"/>
    <property type="project" value="TreeGrafter"/>
</dbReference>
<dbReference type="SUPFAM" id="SSF81767">
    <property type="entry name" value="Pre-protein crosslinking domain of SecA"/>
    <property type="match status" value="1"/>
</dbReference>
<dbReference type="PROSITE" id="PS51196">
    <property type="entry name" value="SECA_MOTOR_DEAD"/>
    <property type="match status" value="1"/>
</dbReference>
<keyword evidence="14 15" id="KW-0472">Membrane</keyword>
<keyword evidence="6 15" id="KW-0963">Cytoplasm</keyword>
<evidence type="ECO:0000256" key="16">
    <source>
        <dbReference type="RuleBase" id="RU003874"/>
    </source>
</evidence>
<dbReference type="SMART" id="SM00957">
    <property type="entry name" value="SecA_DEAD"/>
    <property type="match status" value="1"/>
</dbReference>
<dbReference type="EC" id="7.4.2.8" evidence="15"/>
<dbReference type="GO" id="GO:0005829">
    <property type="term" value="C:cytosol"/>
    <property type="evidence" value="ECO:0007669"/>
    <property type="project" value="TreeGrafter"/>
</dbReference>
<keyword evidence="12 15" id="KW-1278">Translocase</keyword>
<feature type="binding site" evidence="15">
    <location>
        <position position="85"/>
    </location>
    <ligand>
        <name>ATP</name>
        <dbReference type="ChEBI" id="CHEBI:30616"/>
    </ligand>
</feature>
<dbReference type="AlphaFoldDB" id="A0A1G1XQK4"/>
<dbReference type="NCBIfam" id="NF006630">
    <property type="entry name" value="PRK09200.1"/>
    <property type="match status" value="1"/>
</dbReference>
<comment type="similarity">
    <text evidence="3 15 16">Belongs to the SecA family.</text>
</comment>
<feature type="domain" description="Helicase C-terminal" evidence="18">
    <location>
        <begin position="445"/>
        <end position="626"/>
    </location>
</feature>
<dbReference type="Proteomes" id="UP000176260">
    <property type="component" value="Unassembled WGS sequence"/>
</dbReference>
<evidence type="ECO:0000256" key="7">
    <source>
        <dbReference type="ARBA" id="ARBA00022723"/>
    </source>
</evidence>
<dbReference type="GO" id="GO:0017038">
    <property type="term" value="P:protein import"/>
    <property type="evidence" value="ECO:0007669"/>
    <property type="project" value="InterPro"/>
</dbReference>
<evidence type="ECO:0000256" key="15">
    <source>
        <dbReference type="HAMAP-Rule" id="MF_01382"/>
    </source>
</evidence>
<dbReference type="GO" id="GO:0005886">
    <property type="term" value="C:plasma membrane"/>
    <property type="evidence" value="ECO:0007669"/>
    <property type="project" value="UniProtKB-SubCell"/>
</dbReference>
<evidence type="ECO:0000256" key="6">
    <source>
        <dbReference type="ARBA" id="ARBA00022490"/>
    </source>
</evidence>
<dbReference type="PROSITE" id="PS51192">
    <property type="entry name" value="HELICASE_ATP_BIND_1"/>
    <property type="match status" value="1"/>
</dbReference>
<keyword evidence="13 15" id="KW-0811">Translocation</keyword>
<dbReference type="EMBL" id="MHIA01000016">
    <property type="protein sequence ID" value="OGY42204.1"/>
    <property type="molecule type" value="Genomic_DNA"/>
</dbReference>
<dbReference type="PROSITE" id="PS51194">
    <property type="entry name" value="HELICASE_CTER"/>
    <property type="match status" value="1"/>
</dbReference>
<gene>
    <name evidence="15" type="primary">secA</name>
    <name evidence="20" type="ORF">A2Y67_01645</name>
</gene>
<feature type="binding site" evidence="15">
    <location>
        <begin position="103"/>
        <end position="107"/>
    </location>
    <ligand>
        <name>ATP</name>
        <dbReference type="ChEBI" id="CHEBI:30616"/>
    </ligand>
</feature>
<dbReference type="Pfam" id="PF07516">
    <property type="entry name" value="SecA_SW"/>
    <property type="match status" value="1"/>
</dbReference>
<dbReference type="Gene3D" id="1.10.3060.10">
    <property type="entry name" value="Helical scaffold and wing domains of SecA"/>
    <property type="match status" value="1"/>
</dbReference>
<dbReference type="SUPFAM" id="SSF81886">
    <property type="entry name" value="Helical scaffold and wing domains of SecA"/>
    <property type="match status" value="1"/>
</dbReference>
<dbReference type="Pfam" id="PF21090">
    <property type="entry name" value="P-loop_SecA"/>
    <property type="match status" value="2"/>
</dbReference>
<keyword evidence="11 15" id="KW-0653">Protein transport</keyword>
<dbReference type="GO" id="GO:0031522">
    <property type="term" value="C:cell envelope Sec protein transport complex"/>
    <property type="evidence" value="ECO:0007669"/>
    <property type="project" value="TreeGrafter"/>
</dbReference>
<name>A0A1G1XQK4_9BACT</name>
<dbReference type="GO" id="GO:0006605">
    <property type="term" value="P:protein targeting"/>
    <property type="evidence" value="ECO:0007669"/>
    <property type="project" value="UniProtKB-UniRule"/>
</dbReference>
<comment type="subunit">
    <text evidence="15">Monomer and homodimer. Part of the essential Sec protein translocation apparatus which comprises SecA, SecYEG and auxiliary proteins SecDF. Other proteins may also be involved.</text>
</comment>
<evidence type="ECO:0000256" key="10">
    <source>
        <dbReference type="ARBA" id="ARBA00022840"/>
    </source>
</evidence>
<evidence type="ECO:0000256" key="4">
    <source>
        <dbReference type="ARBA" id="ARBA00022448"/>
    </source>
</evidence>
<dbReference type="SMART" id="SM00958">
    <property type="entry name" value="SecA_PP_bind"/>
    <property type="match status" value="1"/>
</dbReference>
<evidence type="ECO:0000256" key="3">
    <source>
        <dbReference type="ARBA" id="ARBA00007650"/>
    </source>
</evidence>
<evidence type="ECO:0000256" key="2">
    <source>
        <dbReference type="ARBA" id="ARBA00004170"/>
    </source>
</evidence>
<dbReference type="CDD" id="cd17928">
    <property type="entry name" value="DEXDc_SecA"/>
    <property type="match status" value="1"/>
</dbReference>
<dbReference type="Pfam" id="PF02810">
    <property type="entry name" value="SEC-C"/>
    <property type="match status" value="1"/>
</dbReference>
<evidence type="ECO:0000256" key="1">
    <source>
        <dbReference type="ARBA" id="ARBA00001947"/>
    </source>
</evidence>
<feature type="domain" description="SecA family profile" evidence="19">
    <location>
        <begin position="1"/>
        <end position="610"/>
    </location>
</feature>
<evidence type="ECO:0000259" key="19">
    <source>
        <dbReference type="PROSITE" id="PS51196"/>
    </source>
</evidence>
<evidence type="ECO:0000256" key="13">
    <source>
        <dbReference type="ARBA" id="ARBA00023010"/>
    </source>
</evidence>
<dbReference type="HAMAP" id="MF_01382">
    <property type="entry name" value="SecA"/>
    <property type="match status" value="1"/>
</dbReference>
<dbReference type="Gene3D" id="3.10.450.50">
    <property type="match status" value="1"/>
</dbReference>
<dbReference type="Gene3D" id="3.90.1440.10">
    <property type="entry name" value="SecA, preprotein cross-linking domain"/>
    <property type="match status" value="1"/>
</dbReference>
<protein>
    <recommendedName>
        <fullName evidence="15 16">Protein translocase subunit SecA</fullName>
        <ecNumber evidence="15">7.4.2.8</ecNumber>
    </recommendedName>
</protein>
<dbReference type="InterPro" id="IPR011130">
    <property type="entry name" value="SecA_preprotein_X-link_dom"/>
</dbReference>
<keyword evidence="4 15" id="KW-0813">Transport</keyword>
<dbReference type="InterPro" id="IPR001650">
    <property type="entry name" value="Helicase_C-like"/>
</dbReference>
<comment type="catalytic activity">
    <reaction evidence="15">
        <text>ATP + H2O + cellular proteinSide 1 = ADP + phosphate + cellular proteinSide 2.</text>
        <dbReference type="EC" id="7.4.2.8"/>
    </reaction>
</comment>
<dbReference type="Gene3D" id="3.40.50.300">
    <property type="entry name" value="P-loop containing nucleotide triphosphate hydrolases"/>
    <property type="match status" value="2"/>
</dbReference>
<dbReference type="PANTHER" id="PTHR30612">
    <property type="entry name" value="SECA INNER MEMBRANE COMPONENT OF SEC PROTEIN SECRETION SYSTEM"/>
    <property type="match status" value="1"/>
</dbReference>
<dbReference type="PANTHER" id="PTHR30612:SF0">
    <property type="entry name" value="CHLOROPLAST PROTEIN-TRANSPORTING ATPASE"/>
    <property type="match status" value="1"/>
</dbReference>
<evidence type="ECO:0000256" key="8">
    <source>
        <dbReference type="ARBA" id="ARBA00022741"/>
    </source>
</evidence>
<dbReference type="PRINTS" id="PR00906">
    <property type="entry name" value="SECA"/>
</dbReference>
<dbReference type="InterPro" id="IPR014001">
    <property type="entry name" value="Helicase_ATP-bd"/>
</dbReference>
<dbReference type="CDD" id="cd18803">
    <property type="entry name" value="SF2_C_secA"/>
    <property type="match status" value="1"/>
</dbReference>
<dbReference type="InterPro" id="IPR000185">
    <property type="entry name" value="SecA"/>
</dbReference>
<dbReference type="InterPro" id="IPR044722">
    <property type="entry name" value="SecA_SF2_C"/>
</dbReference>
<evidence type="ECO:0000313" key="21">
    <source>
        <dbReference type="Proteomes" id="UP000176260"/>
    </source>
</evidence>
<comment type="caution">
    <text evidence="20">The sequence shown here is derived from an EMBL/GenBank/DDBJ whole genome shotgun (WGS) entry which is preliminary data.</text>
</comment>
<dbReference type="FunFam" id="3.40.50.300:FF:000429">
    <property type="entry name" value="Preprotein translocase subunit SecA"/>
    <property type="match status" value="1"/>
</dbReference>
<accession>A0A1G1XQK4</accession>
<feature type="domain" description="Helicase ATP-binding" evidence="17">
    <location>
        <begin position="87"/>
        <end position="277"/>
    </location>
</feature>
<dbReference type="InterPro" id="IPR011115">
    <property type="entry name" value="SecA_DEAD"/>
</dbReference>
<dbReference type="InterPro" id="IPR014018">
    <property type="entry name" value="SecA_motor_DEAD"/>
</dbReference>
<dbReference type="InterPro" id="IPR011116">
    <property type="entry name" value="SecA_Wing/Scaffold"/>
</dbReference>
<comment type="function">
    <text evidence="15">Part of the Sec protein translocase complex. Interacts with the SecYEG preprotein conducting channel. Has a central role in coupling the hydrolysis of ATP to the transfer of proteins into and across the cell membrane, serving as an ATP-driven molecular motor driving the stepwise translocation of polypeptide chains across the membrane.</text>
</comment>
<keyword evidence="10 15" id="KW-0067">ATP-binding</keyword>
<dbReference type="GO" id="GO:0046872">
    <property type="term" value="F:metal ion binding"/>
    <property type="evidence" value="ECO:0007669"/>
    <property type="project" value="UniProtKB-KW"/>
</dbReference>
<sequence>MSILTKIFGDPNKKVLAQIQPQIAQINALEGEFSKLSDEQLKSKTQEFKDRLAKGETLDDILVEAFAVVREAAKRVLGQRHYDVQLIGAIILHRGQIAEMKTGEGKTLTSTLAIYLNALQGKGVHVVTVNDYLARRDCAWMGQIYNFLGLTIGCIQNQMVSYVYDSTALADKSDNQEEIVKSFKVDMDHLRLVASRREAYDCDITYGTNNEFGFDYLRDNMVSSFSQMAQRELFYAIVDEVDSILIDEARTPLIISAPDVESADKYYQFANIVKNLKENIDFNIDEKMHSATFSEEGQEKIAKNLGADPWVQMDYDTTFHVEAALKAMSLYKREKEYVVKDGEVIIVDEFTGRLMVGRRYSEGIHQAIEAKEGLPIQKESKTMATITFQNYFRMYKKLAGMTGTAATEAEEFSKIYNLEVVDIPTNKPMIRKNLNDLIYKNEQVKFEAVVKEVKRRNEAGQPILIGTLSIEKNEYLGKLLEKNGVPYKMLNAKQHEKEAETIAQAGKVGAVTLATNMAGRGVDIILGGNPPNSEEAMKVKELGGLHVIGTERHEARRIDNQLRGRSGRQGDAGSSQFFVSLEDELMRIFGSDRIKGLMETLKVPEDMPIENRFISKSLEQAQRKVEGNNFDIRKHLVDYDDVINKHREVIYTKRKETIEIAENFKTDVVLRQRIFEMIEAEIEQLVLFHTAKDNEREWDIKEIYEVVNTIFTIEAKDKIELQEIRKLAGTKAEDAQARTKIIDYLISLANKAYDNLEQRINNPDYMKMVEKAVLLHALDYFWIFHLEAINHLRTGIGLRGYAQLDPLVEYKREAYRLFNELLNNIQKQIVYSIFKIGLVSQSMPNLIDKAKQYSGAAKEMTKGSVYGEQGNRTQQVVKKRSEIGRNEPCPCGSGKKYKKCCGQ</sequence>
<dbReference type="SUPFAM" id="SSF52540">
    <property type="entry name" value="P-loop containing nucleoside triphosphate hydrolases"/>
    <property type="match status" value="2"/>
</dbReference>
<dbReference type="GO" id="GO:0065002">
    <property type="term" value="P:intracellular protein transmembrane transport"/>
    <property type="evidence" value="ECO:0007669"/>
    <property type="project" value="UniProtKB-UniRule"/>
</dbReference>
<dbReference type="InterPro" id="IPR004027">
    <property type="entry name" value="SEC_C_motif"/>
</dbReference>
<keyword evidence="9" id="KW-0862">Zinc</keyword>
<proteinExistence type="inferred from homology"/>
<evidence type="ECO:0000256" key="11">
    <source>
        <dbReference type="ARBA" id="ARBA00022927"/>
    </source>
</evidence>
<keyword evidence="8 15" id="KW-0547">Nucleotide-binding</keyword>
<dbReference type="NCBIfam" id="TIGR00963">
    <property type="entry name" value="secA"/>
    <property type="match status" value="1"/>
</dbReference>
<dbReference type="GO" id="GO:0005524">
    <property type="term" value="F:ATP binding"/>
    <property type="evidence" value="ECO:0007669"/>
    <property type="project" value="UniProtKB-UniRule"/>
</dbReference>
<evidence type="ECO:0000256" key="9">
    <source>
        <dbReference type="ARBA" id="ARBA00022833"/>
    </source>
</evidence>
<comment type="cofactor">
    <cofactor evidence="1">
        <name>Zn(2+)</name>
        <dbReference type="ChEBI" id="CHEBI:29105"/>
    </cofactor>
</comment>
<keyword evidence="7" id="KW-0479">Metal-binding</keyword>
<dbReference type="InterPro" id="IPR027417">
    <property type="entry name" value="P-loop_NTPase"/>
</dbReference>
<reference evidence="20 21" key="1">
    <citation type="journal article" date="2016" name="Nat. Commun.">
        <title>Thousands of microbial genomes shed light on interconnected biogeochemical processes in an aquifer system.</title>
        <authorList>
            <person name="Anantharaman K."/>
            <person name="Brown C.T."/>
            <person name="Hug L.A."/>
            <person name="Sharon I."/>
            <person name="Castelle C.J."/>
            <person name="Probst A.J."/>
            <person name="Thomas B.C."/>
            <person name="Singh A."/>
            <person name="Wilkins M.J."/>
            <person name="Karaoz U."/>
            <person name="Brodie E.L."/>
            <person name="Williams K.H."/>
            <person name="Hubbard S.S."/>
            <person name="Banfield J.F."/>
        </authorList>
    </citation>
    <scope>NUCLEOTIDE SEQUENCE [LARGE SCALE GENOMIC DNA]</scope>
</reference>
<evidence type="ECO:0000313" key="20">
    <source>
        <dbReference type="EMBL" id="OGY42204.1"/>
    </source>
</evidence>
<dbReference type="InterPro" id="IPR036670">
    <property type="entry name" value="SecA_X-link_sf"/>
</dbReference>